<keyword evidence="1" id="KW-1133">Transmembrane helix</keyword>
<feature type="transmembrane region" description="Helical" evidence="1">
    <location>
        <begin position="269"/>
        <end position="288"/>
    </location>
</feature>
<keyword evidence="1" id="KW-0472">Membrane</keyword>
<dbReference type="EMBL" id="MFAF01000125">
    <property type="protein sequence ID" value="OGD72352.1"/>
    <property type="molecule type" value="Genomic_DNA"/>
</dbReference>
<feature type="transmembrane region" description="Helical" evidence="1">
    <location>
        <begin position="24"/>
        <end position="43"/>
    </location>
</feature>
<protein>
    <submittedName>
        <fullName evidence="2">Uncharacterized protein</fullName>
    </submittedName>
</protein>
<proteinExistence type="predicted"/>
<evidence type="ECO:0000313" key="3">
    <source>
        <dbReference type="Proteomes" id="UP000177187"/>
    </source>
</evidence>
<reference evidence="2 3" key="1">
    <citation type="journal article" date="2016" name="Nat. Commun.">
        <title>Thousands of microbial genomes shed light on interconnected biogeochemical processes in an aquifer system.</title>
        <authorList>
            <person name="Anantharaman K."/>
            <person name="Brown C.T."/>
            <person name="Hug L.A."/>
            <person name="Sharon I."/>
            <person name="Castelle C.J."/>
            <person name="Probst A.J."/>
            <person name="Thomas B.C."/>
            <person name="Singh A."/>
            <person name="Wilkins M.J."/>
            <person name="Karaoz U."/>
            <person name="Brodie E.L."/>
            <person name="Williams K.H."/>
            <person name="Hubbard S.S."/>
            <person name="Banfield J.F."/>
        </authorList>
    </citation>
    <scope>NUCLEOTIDE SEQUENCE [LARGE SCALE GENOMIC DNA]</scope>
</reference>
<accession>A0A1F5EY87</accession>
<sequence>MAIRKITDLSGRAMDFLLGLDRRWIFLLIAIGVIIPLIGPFSMDVSITSPVSRYYNAIDRLPPGSTILVSMDLGPSTLPELEPILAATVRHALTRGVRVIAMTLLVEGPSIGERIMLQAQDQLNAELADKGEERRITMGEDWVYLGFRAGADAVILQLGEEIRKAYPSDYYGTSLDDYPMMDGVHSFDDMGLVSAVSGTAMPEAWISYAGVPFGIPVLVGCTAVYAPNYYAFLQTQQIVGMLGGLKGAAEYEKMIGRPADATRGMVAQMVVHVVIVVLILLGNLAYFVSRSWKNKAR</sequence>
<evidence type="ECO:0000256" key="1">
    <source>
        <dbReference type="SAM" id="Phobius"/>
    </source>
</evidence>
<name>A0A1F5EY87_9BACT</name>
<evidence type="ECO:0000313" key="2">
    <source>
        <dbReference type="EMBL" id="OGD72352.1"/>
    </source>
</evidence>
<dbReference type="STRING" id="1817816.A2Y64_00610"/>
<gene>
    <name evidence="2" type="ORF">A2Y64_00610</name>
</gene>
<dbReference type="AlphaFoldDB" id="A0A1F5EY87"/>
<keyword evidence="1" id="KW-0812">Transmembrane</keyword>
<dbReference type="Proteomes" id="UP000177187">
    <property type="component" value="Unassembled WGS sequence"/>
</dbReference>
<organism evidence="2 3">
    <name type="scientific">Candidatus Coatesbacteria bacterium RBG_13_66_14</name>
    <dbReference type="NCBI Taxonomy" id="1817816"/>
    <lineage>
        <taxon>Bacteria</taxon>
        <taxon>Candidatus Coatesiibacteriota</taxon>
    </lineage>
</organism>
<comment type="caution">
    <text evidence="2">The sequence shown here is derived from an EMBL/GenBank/DDBJ whole genome shotgun (WGS) entry which is preliminary data.</text>
</comment>